<reference evidence="1" key="1">
    <citation type="submission" date="2020-02" db="EMBL/GenBank/DDBJ databases">
        <authorList>
            <person name="Meier V. D."/>
        </authorList>
    </citation>
    <scope>NUCLEOTIDE SEQUENCE</scope>
    <source>
        <strain evidence="1">AVDCRST_MAG04</strain>
    </source>
</reference>
<dbReference type="AlphaFoldDB" id="A0A6J4IY28"/>
<dbReference type="EMBL" id="CADCTL010000191">
    <property type="protein sequence ID" value="CAA9263957.1"/>
    <property type="molecule type" value="Genomic_DNA"/>
</dbReference>
<accession>A0A6J4IY28</accession>
<protein>
    <submittedName>
        <fullName evidence="1">Uncharacterized protein</fullName>
    </submittedName>
</protein>
<organism evidence="1">
    <name type="scientific">uncultured Acetobacteraceae bacterium</name>
    <dbReference type="NCBI Taxonomy" id="169975"/>
    <lineage>
        <taxon>Bacteria</taxon>
        <taxon>Pseudomonadati</taxon>
        <taxon>Pseudomonadota</taxon>
        <taxon>Alphaproteobacteria</taxon>
        <taxon>Acetobacterales</taxon>
        <taxon>Acetobacteraceae</taxon>
        <taxon>environmental samples</taxon>
    </lineage>
</organism>
<sequence>CRSADFSSFISSRRAGRCWWCASWARRSGRGRWR</sequence>
<name>A0A6J4IY28_9PROT</name>
<feature type="non-terminal residue" evidence="1">
    <location>
        <position position="34"/>
    </location>
</feature>
<evidence type="ECO:0000313" key="1">
    <source>
        <dbReference type="EMBL" id="CAA9263957.1"/>
    </source>
</evidence>
<feature type="non-terminal residue" evidence="1">
    <location>
        <position position="1"/>
    </location>
</feature>
<gene>
    <name evidence="1" type="ORF">AVDCRST_MAG04-2760</name>
</gene>
<proteinExistence type="predicted"/>